<dbReference type="REBASE" id="154722">
    <property type="entry name" value="M.AspCfxKORF850P"/>
</dbReference>
<dbReference type="OrthoDB" id="9815272at2"/>
<gene>
    <name evidence="10" type="primary">hsdM</name>
    <name evidence="10" type="ORF">CFX0092_B0850</name>
</gene>
<dbReference type="SUPFAM" id="SSF53335">
    <property type="entry name" value="S-adenosyl-L-methionine-dependent methyltransferases"/>
    <property type="match status" value="1"/>
</dbReference>
<dbReference type="EC" id="2.1.1.72" evidence="2"/>
<dbReference type="GO" id="GO:0008170">
    <property type="term" value="F:N-methyltransferase activity"/>
    <property type="evidence" value="ECO:0007669"/>
    <property type="project" value="InterPro"/>
</dbReference>
<accession>A0A160T8A8</accession>
<dbReference type="Gene3D" id="3.40.50.150">
    <property type="entry name" value="Vaccinia Virus protein VP39"/>
    <property type="match status" value="1"/>
</dbReference>
<dbReference type="GO" id="GO:0032259">
    <property type="term" value="P:methylation"/>
    <property type="evidence" value="ECO:0007669"/>
    <property type="project" value="UniProtKB-KW"/>
</dbReference>
<keyword evidence="4 10" id="KW-0808">Transferase</keyword>
<dbReference type="Proteomes" id="UP000215027">
    <property type="component" value="Chromosome II"/>
</dbReference>
<feature type="domain" description="N6 adenine-specific DNA methyltransferase N-terminal" evidence="9">
    <location>
        <begin position="10"/>
        <end position="141"/>
    </location>
</feature>
<evidence type="ECO:0000313" key="10">
    <source>
        <dbReference type="EMBL" id="CUS06384.1"/>
    </source>
</evidence>
<dbReference type="Gene3D" id="1.20.1260.30">
    <property type="match status" value="1"/>
</dbReference>
<dbReference type="InterPro" id="IPR051537">
    <property type="entry name" value="DNA_Adenine_Mtase"/>
</dbReference>
<dbReference type="RefSeq" id="WP_095045658.1">
    <property type="nucleotide sequence ID" value="NZ_LN890656.1"/>
</dbReference>
<keyword evidence="6" id="KW-0680">Restriction system</keyword>
<name>A0A160T8A8_9CHLR</name>
<dbReference type="EMBL" id="LN890656">
    <property type="protein sequence ID" value="CUS06384.1"/>
    <property type="molecule type" value="Genomic_DNA"/>
</dbReference>
<comment type="similarity">
    <text evidence="1">Belongs to the N(4)/N(6)-methyltransferase family.</text>
</comment>
<organism evidence="10 11">
    <name type="scientific">Candidatus Promineifilum breve</name>
    <dbReference type="NCBI Taxonomy" id="1806508"/>
    <lineage>
        <taxon>Bacteria</taxon>
        <taxon>Bacillati</taxon>
        <taxon>Chloroflexota</taxon>
        <taxon>Ardenticatenia</taxon>
        <taxon>Candidatus Promineifilales</taxon>
        <taxon>Candidatus Promineifilaceae</taxon>
        <taxon>Candidatus Promineifilum</taxon>
    </lineage>
</organism>
<feature type="domain" description="DNA methylase adenine-specific" evidence="8">
    <location>
        <begin position="154"/>
        <end position="443"/>
    </location>
</feature>
<dbReference type="PANTHER" id="PTHR42933">
    <property type="entry name" value="SLR6095 PROTEIN"/>
    <property type="match status" value="1"/>
</dbReference>
<dbReference type="InterPro" id="IPR022749">
    <property type="entry name" value="D12N6_MeTrfase_N"/>
</dbReference>
<dbReference type="Pfam" id="PF12161">
    <property type="entry name" value="HsdM_N"/>
    <property type="match status" value="1"/>
</dbReference>
<evidence type="ECO:0000259" key="9">
    <source>
        <dbReference type="Pfam" id="PF12161"/>
    </source>
</evidence>
<dbReference type="InterPro" id="IPR029063">
    <property type="entry name" value="SAM-dependent_MTases_sf"/>
</dbReference>
<proteinExistence type="inferred from homology"/>
<evidence type="ECO:0000256" key="4">
    <source>
        <dbReference type="ARBA" id="ARBA00022679"/>
    </source>
</evidence>
<evidence type="ECO:0000256" key="7">
    <source>
        <dbReference type="ARBA" id="ARBA00047942"/>
    </source>
</evidence>
<dbReference type="GO" id="GO:0009007">
    <property type="term" value="F:site-specific DNA-methyltransferase (adenine-specific) activity"/>
    <property type="evidence" value="ECO:0007669"/>
    <property type="project" value="UniProtKB-EC"/>
</dbReference>
<evidence type="ECO:0000256" key="5">
    <source>
        <dbReference type="ARBA" id="ARBA00022691"/>
    </source>
</evidence>
<dbReference type="GO" id="GO:0003677">
    <property type="term" value="F:DNA binding"/>
    <property type="evidence" value="ECO:0007669"/>
    <property type="project" value="InterPro"/>
</dbReference>
<keyword evidence="11" id="KW-1185">Reference proteome</keyword>
<evidence type="ECO:0000259" key="8">
    <source>
        <dbReference type="Pfam" id="PF02384"/>
    </source>
</evidence>
<sequence length="495" mass="55826">MTTTTSKSRLSSIIKSARDIMRKDAGLSGELDRLPQLSWLLFLKFLDDMERVRETEAAFGQAGHAAHDPVLEAPYRWRDWAADANYGLTGDELLAFVNGQLLPHLRQLRGSESRLVVRELFGEIDNRMRSGYLLRDVVNLIDGVHFTSQDEVFTLSHLYESMLAQMRDASGDSGEIYTPRPVVRLIVECVRPRLGQTVLDPAAGTGGFLAQAYDYLGAQKQRAEDERVLQEETLSGIEKKPLPYLLGMMNLMLHGLRNPRIRHGNALVRPLKDIGPKDRYDVIMTNPPFGGEEEAGIQLNFPEATRTAETALLFLQFIMRSLRPLGRVGMVVPNGTLFADGVAARIKAQLLADFNLHTIVRLPNGVFAPYTSIPTNLLFFDRTGPTTDIWYYEHPLPEGRKNYTKTKPLAYEEFAPLLAWWDDRQANDRAWRVAAADLIRRDERGNVVAVNLDQKNPNAAEDLAHMAPEELVESILTKEHEIVELLRSIRSELQS</sequence>
<evidence type="ECO:0000313" key="11">
    <source>
        <dbReference type="Proteomes" id="UP000215027"/>
    </source>
</evidence>
<dbReference type="AlphaFoldDB" id="A0A160T8A8"/>
<keyword evidence="5" id="KW-0949">S-adenosyl-L-methionine</keyword>
<dbReference type="PANTHER" id="PTHR42933:SF4">
    <property type="entry name" value="TYPE I RESTRICTION ENZYME ECOKI METHYLASE SUBUNIT"/>
    <property type="match status" value="1"/>
</dbReference>
<evidence type="ECO:0000256" key="1">
    <source>
        <dbReference type="ARBA" id="ARBA00006594"/>
    </source>
</evidence>
<comment type="catalytic activity">
    <reaction evidence="7">
        <text>a 2'-deoxyadenosine in DNA + S-adenosyl-L-methionine = an N(6)-methyl-2'-deoxyadenosine in DNA + S-adenosyl-L-homocysteine + H(+)</text>
        <dbReference type="Rhea" id="RHEA:15197"/>
        <dbReference type="Rhea" id="RHEA-COMP:12418"/>
        <dbReference type="Rhea" id="RHEA-COMP:12419"/>
        <dbReference type="ChEBI" id="CHEBI:15378"/>
        <dbReference type="ChEBI" id="CHEBI:57856"/>
        <dbReference type="ChEBI" id="CHEBI:59789"/>
        <dbReference type="ChEBI" id="CHEBI:90615"/>
        <dbReference type="ChEBI" id="CHEBI:90616"/>
        <dbReference type="EC" id="2.1.1.72"/>
    </reaction>
</comment>
<keyword evidence="3 10" id="KW-0489">Methyltransferase</keyword>
<dbReference type="KEGG" id="pbf:CFX0092_B0850"/>
<evidence type="ECO:0000256" key="2">
    <source>
        <dbReference type="ARBA" id="ARBA00011900"/>
    </source>
</evidence>
<dbReference type="InterPro" id="IPR003356">
    <property type="entry name" value="DNA_methylase_A-5"/>
</dbReference>
<dbReference type="Pfam" id="PF02384">
    <property type="entry name" value="N6_Mtase"/>
    <property type="match status" value="1"/>
</dbReference>
<evidence type="ECO:0000256" key="3">
    <source>
        <dbReference type="ARBA" id="ARBA00022603"/>
    </source>
</evidence>
<protein>
    <recommendedName>
        <fullName evidence="2">site-specific DNA-methyltransferase (adenine-specific)</fullName>
        <ecNumber evidence="2">2.1.1.72</ecNumber>
    </recommendedName>
</protein>
<evidence type="ECO:0000256" key="6">
    <source>
        <dbReference type="ARBA" id="ARBA00022747"/>
    </source>
</evidence>
<dbReference type="InterPro" id="IPR038333">
    <property type="entry name" value="T1MK-like_N_sf"/>
</dbReference>
<dbReference type="GO" id="GO:0009307">
    <property type="term" value="P:DNA restriction-modification system"/>
    <property type="evidence" value="ECO:0007669"/>
    <property type="project" value="UniProtKB-KW"/>
</dbReference>
<reference evidence="10" key="1">
    <citation type="submission" date="2016-01" db="EMBL/GenBank/DDBJ databases">
        <authorList>
            <person name="Mcilroy J.S."/>
            <person name="Karst M S."/>
            <person name="Albertsen M."/>
        </authorList>
    </citation>
    <scope>NUCLEOTIDE SEQUENCE</scope>
    <source>
        <strain evidence="10">Cfx-K</strain>
    </source>
</reference>
<dbReference type="CDD" id="cd02440">
    <property type="entry name" value="AdoMet_MTases"/>
    <property type="match status" value="1"/>
</dbReference>
<dbReference type="PRINTS" id="PR00507">
    <property type="entry name" value="N12N6MTFRASE"/>
</dbReference>